<evidence type="ECO:0000256" key="3">
    <source>
        <dbReference type="ARBA" id="ARBA00022840"/>
    </source>
</evidence>
<keyword evidence="7" id="KW-1185">Reference proteome</keyword>
<dbReference type="Proteomes" id="UP000605013">
    <property type="component" value="Unassembled WGS sequence"/>
</dbReference>
<comment type="caution">
    <text evidence="6">The sequence shown here is derived from an EMBL/GenBank/DDBJ whole genome shotgun (WGS) entry which is preliminary data.</text>
</comment>
<proteinExistence type="inferred from homology"/>
<sequence length="210" mass="23561">MHINIQSITPDFFTPASSEVWSKNFELLPNSKYLVKAVSGSGKSSFFNFLYGLNNRFSGTIQFDNSAIASLSENDWTSLRRNKIAIVFQGLRLFPELTAMENIQLKNTLTNHKTETEILAMLAQLDIDQLANKKADTLSYGQQQRVAIVRALCQPFELLLLDEPFSHIDKAQITNAVNLVNQQVEANQATLIVASLGDTYNINYTKTLLL</sequence>
<evidence type="ECO:0000259" key="5">
    <source>
        <dbReference type="PROSITE" id="PS50893"/>
    </source>
</evidence>
<dbReference type="InterPro" id="IPR027417">
    <property type="entry name" value="P-loop_NTPase"/>
</dbReference>
<organism evidence="6 7">
    <name type="scientific">Olleya sediminilitoris</name>
    <dbReference type="NCBI Taxonomy" id="2795739"/>
    <lineage>
        <taxon>Bacteria</taxon>
        <taxon>Pseudomonadati</taxon>
        <taxon>Bacteroidota</taxon>
        <taxon>Flavobacteriia</taxon>
        <taxon>Flavobacteriales</taxon>
        <taxon>Flavobacteriaceae</taxon>
    </lineage>
</organism>
<dbReference type="PANTHER" id="PTHR42798:SF7">
    <property type="entry name" value="ALPHA-D-RIBOSE 1-METHYLPHOSPHONATE 5-TRIPHOSPHATE SYNTHASE SUBUNIT PHNL"/>
    <property type="match status" value="1"/>
</dbReference>
<name>A0ABS1WMX2_9FLAO</name>
<dbReference type="RefSeq" id="WP_054851775.1">
    <property type="nucleotide sequence ID" value="NZ_JAEMEF010000010.1"/>
</dbReference>
<dbReference type="PROSITE" id="PS50893">
    <property type="entry name" value="ABC_TRANSPORTER_2"/>
    <property type="match status" value="1"/>
</dbReference>
<keyword evidence="3 6" id="KW-0067">ATP-binding</keyword>
<keyword evidence="2" id="KW-0547">Nucleotide-binding</keyword>
<dbReference type="GO" id="GO:0005524">
    <property type="term" value="F:ATP binding"/>
    <property type="evidence" value="ECO:0007669"/>
    <property type="project" value="UniProtKB-KW"/>
</dbReference>
<gene>
    <name evidence="6" type="ORF">JAO71_11605</name>
</gene>
<dbReference type="EMBL" id="JAEMEF010000010">
    <property type="protein sequence ID" value="MBL7560448.1"/>
    <property type="molecule type" value="Genomic_DNA"/>
</dbReference>
<dbReference type="SUPFAM" id="SSF52540">
    <property type="entry name" value="P-loop containing nucleoside triphosphate hydrolases"/>
    <property type="match status" value="1"/>
</dbReference>
<dbReference type="Gene3D" id="3.40.50.300">
    <property type="entry name" value="P-loop containing nucleotide triphosphate hydrolases"/>
    <property type="match status" value="1"/>
</dbReference>
<comment type="similarity">
    <text evidence="1">Belongs to the ABC transporter superfamily.</text>
</comment>
<dbReference type="Pfam" id="PF00005">
    <property type="entry name" value="ABC_tran"/>
    <property type="match status" value="1"/>
</dbReference>
<evidence type="ECO:0000313" key="7">
    <source>
        <dbReference type="Proteomes" id="UP000605013"/>
    </source>
</evidence>
<keyword evidence="4" id="KW-1278">Translocase</keyword>
<evidence type="ECO:0000256" key="4">
    <source>
        <dbReference type="ARBA" id="ARBA00022967"/>
    </source>
</evidence>
<dbReference type="InterPro" id="IPR017871">
    <property type="entry name" value="ABC_transporter-like_CS"/>
</dbReference>
<evidence type="ECO:0000256" key="2">
    <source>
        <dbReference type="ARBA" id="ARBA00022741"/>
    </source>
</evidence>
<evidence type="ECO:0000256" key="1">
    <source>
        <dbReference type="ARBA" id="ARBA00005417"/>
    </source>
</evidence>
<dbReference type="PROSITE" id="PS00211">
    <property type="entry name" value="ABC_TRANSPORTER_1"/>
    <property type="match status" value="1"/>
</dbReference>
<reference evidence="6 7" key="1">
    <citation type="submission" date="2020-12" db="EMBL/GenBank/DDBJ databases">
        <title>Olleya sediminilitoris sp. nov., isolated from a tidal flat.</title>
        <authorList>
            <person name="Park S."/>
            <person name="Yoon J.-H."/>
        </authorList>
    </citation>
    <scope>NUCLEOTIDE SEQUENCE [LARGE SCALE GENOMIC DNA]</scope>
    <source>
        <strain evidence="6 7">YSTF-M6</strain>
    </source>
</reference>
<feature type="domain" description="ABC transporter" evidence="5">
    <location>
        <begin position="3"/>
        <end position="210"/>
    </location>
</feature>
<protein>
    <submittedName>
        <fullName evidence="6">ATP-binding cassette domain-containing protein</fullName>
    </submittedName>
</protein>
<dbReference type="InterPro" id="IPR003439">
    <property type="entry name" value="ABC_transporter-like_ATP-bd"/>
</dbReference>
<accession>A0ABS1WMX2</accession>
<dbReference type="PANTHER" id="PTHR42798">
    <property type="entry name" value="LIPOPROTEIN-RELEASING SYSTEM ATP-BINDING PROTEIN LOLD"/>
    <property type="match status" value="1"/>
</dbReference>
<evidence type="ECO:0000313" key="6">
    <source>
        <dbReference type="EMBL" id="MBL7560448.1"/>
    </source>
</evidence>